<comment type="caution">
    <text evidence="3">The sequence shown here is derived from an EMBL/GenBank/DDBJ whole genome shotgun (WGS) entry which is preliminary data.</text>
</comment>
<dbReference type="Pfam" id="PF01272">
    <property type="entry name" value="GreA_GreB"/>
    <property type="match status" value="1"/>
</dbReference>
<gene>
    <name evidence="3" type="ORF">GCM10007276_31920</name>
</gene>
<dbReference type="AlphaFoldDB" id="A0A8J2YLI6"/>
<dbReference type="SUPFAM" id="SSF54534">
    <property type="entry name" value="FKBP-like"/>
    <property type="match status" value="1"/>
</dbReference>
<dbReference type="Gene3D" id="3.10.50.30">
    <property type="entry name" value="Transcription elongation factor, GreA/GreB, C-terminal domain"/>
    <property type="match status" value="1"/>
</dbReference>
<protein>
    <recommendedName>
        <fullName evidence="2">Transcription elongation factor GreA/GreB C-terminal domain-containing protein</fullName>
    </recommendedName>
</protein>
<dbReference type="GO" id="GO:0032784">
    <property type="term" value="P:regulation of DNA-templated transcription elongation"/>
    <property type="evidence" value="ECO:0007669"/>
    <property type="project" value="InterPro"/>
</dbReference>
<name>A0A8J2YLI6_9RHOB</name>
<dbReference type="RefSeq" id="WP_188410823.1">
    <property type="nucleotide sequence ID" value="NZ_BMCP01000005.1"/>
</dbReference>
<dbReference type="EMBL" id="BMCP01000005">
    <property type="protein sequence ID" value="GGE52507.1"/>
    <property type="molecule type" value="Genomic_DNA"/>
</dbReference>
<dbReference type="InterPro" id="IPR036953">
    <property type="entry name" value="GreA/GreB_C_sf"/>
</dbReference>
<keyword evidence="4" id="KW-1185">Reference proteome</keyword>
<evidence type="ECO:0000259" key="2">
    <source>
        <dbReference type="Pfam" id="PF01272"/>
    </source>
</evidence>
<organism evidence="3 4">
    <name type="scientific">Agaricicola taiwanensis</name>
    <dbReference type="NCBI Taxonomy" id="591372"/>
    <lineage>
        <taxon>Bacteria</taxon>
        <taxon>Pseudomonadati</taxon>
        <taxon>Pseudomonadota</taxon>
        <taxon>Alphaproteobacteria</taxon>
        <taxon>Rhodobacterales</taxon>
        <taxon>Paracoccaceae</taxon>
        <taxon>Agaricicola</taxon>
    </lineage>
</organism>
<dbReference type="InterPro" id="IPR001437">
    <property type="entry name" value="Tscrpt_elong_fac_GreA/B_C"/>
</dbReference>
<evidence type="ECO:0000313" key="3">
    <source>
        <dbReference type="EMBL" id="GGE52507.1"/>
    </source>
</evidence>
<evidence type="ECO:0000313" key="4">
    <source>
        <dbReference type="Proteomes" id="UP000602745"/>
    </source>
</evidence>
<feature type="domain" description="Transcription elongation factor GreA/GreB C-terminal" evidence="2">
    <location>
        <begin position="50"/>
        <end position="115"/>
    </location>
</feature>
<proteinExistence type="predicted"/>
<feature type="region of interest" description="Disordered" evidence="1">
    <location>
        <begin position="140"/>
        <end position="182"/>
    </location>
</feature>
<sequence length="182" mass="19592">MFENSRCQLTTKDYSLIEVKLERLPASDPLVPLLRRKLASATVVFREDIPAGVVTLNSRVTYRLADGTEETRTIVLADHAPSGEALPVATPRGLALLGAQEGDILTVEHFDGTREPILVKVVAFQPETALRDKACLPGEADRPVRADYPSGGAVIAFRPPQPQQQITGTDFPDPDDPGPAAA</sequence>
<reference evidence="3" key="1">
    <citation type="journal article" date="2014" name="Int. J. Syst. Evol. Microbiol.">
        <title>Complete genome sequence of Corynebacterium casei LMG S-19264T (=DSM 44701T), isolated from a smear-ripened cheese.</title>
        <authorList>
            <consortium name="US DOE Joint Genome Institute (JGI-PGF)"/>
            <person name="Walter F."/>
            <person name="Albersmeier A."/>
            <person name="Kalinowski J."/>
            <person name="Ruckert C."/>
        </authorList>
    </citation>
    <scope>NUCLEOTIDE SEQUENCE</scope>
    <source>
        <strain evidence="3">CCM 7684</strain>
    </source>
</reference>
<evidence type="ECO:0000256" key="1">
    <source>
        <dbReference type="SAM" id="MobiDB-lite"/>
    </source>
</evidence>
<dbReference type="GO" id="GO:0003677">
    <property type="term" value="F:DNA binding"/>
    <property type="evidence" value="ECO:0007669"/>
    <property type="project" value="InterPro"/>
</dbReference>
<reference evidence="3" key="2">
    <citation type="submission" date="2020-09" db="EMBL/GenBank/DDBJ databases">
        <authorList>
            <person name="Sun Q."/>
            <person name="Sedlacek I."/>
        </authorList>
    </citation>
    <scope>NUCLEOTIDE SEQUENCE</scope>
    <source>
        <strain evidence="3">CCM 7684</strain>
    </source>
</reference>
<dbReference type="Proteomes" id="UP000602745">
    <property type="component" value="Unassembled WGS sequence"/>
</dbReference>
<accession>A0A8J2YLI6</accession>